<organism evidence="6 7">
    <name type="scientific">Candidatus Kuenenbacteria bacterium RIFCSPHIGHO2_12_FULL_42_14</name>
    <dbReference type="NCBI Taxonomy" id="1798563"/>
    <lineage>
        <taxon>Bacteria</taxon>
        <taxon>Candidatus Kueneniibacteriota</taxon>
    </lineage>
</organism>
<dbReference type="InterPro" id="IPR036870">
    <property type="entry name" value="Ribosomal_bS18_sf"/>
</dbReference>
<keyword evidence="4" id="KW-0699">rRNA-binding</keyword>
<comment type="subunit">
    <text evidence="4">Part of the 30S ribosomal subunit. Forms a tight heterodimer with protein bS6.</text>
</comment>
<gene>
    <name evidence="4" type="primary">rpsR</name>
    <name evidence="6" type="ORF">A3E04_00655</name>
</gene>
<dbReference type="Gene3D" id="4.10.640.10">
    <property type="entry name" value="Ribosomal protein S18"/>
    <property type="match status" value="1"/>
</dbReference>
<keyword evidence="4" id="KW-0694">RNA-binding</keyword>
<dbReference type="GO" id="GO:0070181">
    <property type="term" value="F:small ribosomal subunit rRNA binding"/>
    <property type="evidence" value="ECO:0007669"/>
    <property type="project" value="TreeGrafter"/>
</dbReference>
<dbReference type="SUPFAM" id="SSF46911">
    <property type="entry name" value="Ribosomal protein S18"/>
    <property type="match status" value="1"/>
</dbReference>
<dbReference type="GO" id="GO:0006412">
    <property type="term" value="P:translation"/>
    <property type="evidence" value="ECO:0007669"/>
    <property type="project" value="UniProtKB-UniRule"/>
</dbReference>
<evidence type="ECO:0000313" key="7">
    <source>
        <dbReference type="Proteomes" id="UP000176968"/>
    </source>
</evidence>
<name>A0A1F6GSH5_9BACT</name>
<dbReference type="PANTHER" id="PTHR13479:SF40">
    <property type="entry name" value="SMALL RIBOSOMAL SUBUNIT PROTEIN BS18M"/>
    <property type="match status" value="1"/>
</dbReference>
<dbReference type="InterPro" id="IPR001648">
    <property type="entry name" value="Ribosomal_bS18"/>
</dbReference>
<protein>
    <recommendedName>
        <fullName evidence="4">Small ribosomal subunit protein bS18</fullName>
    </recommendedName>
</protein>
<keyword evidence="2 4" id="KW-0689">Ribosomal protein</keyword>
<dbReference type="PRINTS" id="PR00974">
    <property type="entry name" value="RIBOSOMALS18"/>
</dbReference>
<evidence type="ECO:0000256" key="4">
    <source>
        <dbReference type="HAMAP-Rule" id="MF_00270"/>
    </source>
</evidence>
<dbReference type="GO" id="GO:0022627">
    <property type="term" value="C:cytosolic small ribosomal subunit"/>
    <property type="evidence" value="ECO:0007669"/>
    <property type="project" value="TreeGrafter"/>
</dbReference>
<comment type="similarity">
    <text evidence="1 4 5">Belongs to the bacterial ribosomal protein bS18 family.</text>
</comment>
<evidence type="ECO:0000313" key="6">
    <source>
        <dbReference type="EMBL" id="OGH01116.1"/>
    </source>
</evidence>
<dbReference type="GO" id="GO:0003735">
    <property type="term" value="F:structural constituent of ribosome"/>
    <property type="evidence" value="ECO:0007669"/>
    <property type="project" value="InterPro"/>
</dbReference>
<proteinExistence type="inferred from homology"/>
<comment type="function">
    <text evidence="4">Binds as a heterodimer with protein bS6 to the central domain of the 16S rRNA, where it helps stabilize the platform of the 30S subunit.</text>
</comment>
<dbReference type="NCBIfam" id="TIGR00165">
    <property type="entry name" value="S18"/>
    <property type="match status" value="1"/>
</dbReference>
<keyword evidence="3 4" id="KW-0687">Ribonucleoprotein</keyword>
<dbReference type="Pfam" id="PF01084">
    <property type="entry name" value="Ribosomal_S18"/>
    <property type="match status" value="1"/>
</dbReference>
<dbReference type="Proteomes" id="UP000176968">
    <property type="component" value="Unassembled WGS sequence"/>
</dbReference>
<evidence type="ECO:0000256" key="5">
    <source>
        <dbReference type="RuleBase" id="RU003910"/>
    </source>
</evidence>
<evidence type="ECO:0000256" key="1">
    <source>
        <dbReference type="ARBA" id="ARBA00005589"/>
    </source>
</evidence>
<dbReference type="AlphaFoldDB" id="A0A1F6GSH5"/>
<dbReference type="EMBL" id="MFMY01000004">
    <property type="protein sequence ID" value="OGH01116.1"/>
    <property type="molecule type" value="Genomic_DNA"/>
</dbReference>
<dbReference type="HAMAP" id="MF_00270">
    <property type="entry name" value="Ribosomal_bS18"/>
    <property type="match status" value="1"/>
</dbReference>
<evidence type="ECO:0000256" key="2">
    <source>
        <dbReference type="ARBA" id="ARBA00022980"/>
    </source>
</evidence>
<reference evidence="6 7" key="1">
    <citation type="journal article" date="2016" name="Nat. Commun.">
        <title>Thousands of microbial genomes shed light on interconnected biogeochemical processes in an aquifer system.</title>
        <authorList>
            <person name="Anantharaman K."/>
            <person name="Brown C.T."/>
            <person name="Hug L.A."/>
            <person name="Sharon I."/>
            <person name="Castelle C.J."/>
            <person name="Probst A.J."/>
            <person name="Thomas B.C."/>
            <person name="Singh A."/>
            <person name="Wilkins M.J."/>
            <person name="Karaoz U."/>
            <person name="Brodie E.L."/>
            <person name="Williams K.H."/>
            <person name="Hubbard S.S."/>
            <person name="Banfield J.F."/>
        </authorList>
    </citation>
    <scope>NUCLEOTIDE SEQUENCE [LARGE SCALE GENOMIC DNA]</scope>
</reference>
<sequence>MLKPRNVPKNAPNKHCYFCVNQIDNANYKDVPTLQRFMSHYCRIVPGRRTGLCAKHQRKVSTAVKRGREMGLLPFVRK</sequence>
<accession>A0A1F6GSH5</accession>
<comment type="caution">
    <text evidence="6">The sequence shown here is derived from an EMBL/GenBank/DDBJ whole genome shotgun (WGS) entry which is preliminary data.</text>
</comment>
<evidence type="ECO:0000256" key="3">
    <source>
        <dbReference type="ARBA" id="ARBA00023274"/>
    </source>
</evidence>
<dbReference type="PANTHER" id="PTHR13479">
    <property type="entry name" value="30S RIBOSOMAL PROTEIN S18"/>
    <property type="match status" value="1"/>
</dbReference>